<dbReference type="Pfam" id="PF22924">
    <property type="entry name" value="ACOX_C_alpha1"/>
    <property type="match status" value="1"/>
</dbReference>
<evidence type="ECO:0000313" key="10">
    <source>
        <dbReference type="Proteomes" id="UP000247498"/>
    </source>
</evidence>
<proteinExistence type="inferred from homology"/>
<dbReference type="OrthoDB" id="538336at2759"/>
<dbReference type="GO" id="GO:0071949">
    <property type="term" value="F:FAD binding"/>
    <property type="evidence" value="ECO:0007669"/>
    <property type="project" value="InterPro"/>
</dbReference>
<feature type="domain" description="Acyl-CoA oxidase C-alpha1" evidence="8">
    <location>
        <begin position="149"/>
        <end position="226"/>
    </location>
</feature>
<feature type="compositionally biased region" description="Low complexity" evidence="6">
    <location>
        <begin position="19"/>
        <end position="32"/>
    </location>
</feature>
<dbReference type="AlphaFoldDB" id="A0A2V0PM63"/>
<keyword evidence="4" id="KW-0274">FAD</keyword>
<dbReference type="GO" id="GO:0005777">
    <property type="term" value="C:peroxisome"/>
    <property type="evidence" value="ECO:0007669"/>
    <property type="project" value="InterPro"/>
</dbReference>
<evidence type="ECO:0000256" key="5">
    <source>
        <dbReference type="ARBA" id="ARBA00023002"/>
    </source>
</evidence>
<protein>
    <submittedName>
        <fullName evidence="9">Acyl-coenzyme A oxidase peroxisomal</fullName>
    </submittedName>
</protein>
<gene>
    <name evidence="9" type="ORF">Rsub_10557</name>
</gene>
<feature type="region of interest" description="Disordered" evidence="6">
    <location>
        <begin position="1"/>
        <end position="68"/>
    </location>
</feature>
<evidence type="ECO:0000259" key="8">
    <source>
        <dbReference type="Pfam" id="PF22924"/>
    </source>
</evidence>
<evidence type="ECO:0000256" key="4">
    <source>
        <dbReference type="ARBA" id="ARBA00022827"/>
    </source>
</evidence>
<evidence type="ECO:0000256" key="2">
    <source>
        <dbReference type="ARBA" id="ARBA00006288"/>
    </source>
</evidence>
<evidence type="ECO:0000259" key="7">
    <source>
        <dbReference type="Pfam" id="PF01756"/>
    </source>
</evidence>
<comment type="caution">
    <text evidence="9">The sequence shown here is derived from an EMBL/GenBank/DDBJ whole genome shotgun (WGS) entry which is preliminary data.</text>
</comment>
<feature type="domain" description="Acyl-CoA oxidase C-terminal" evidence="7">
    <location>
        <begin position="297"/>
        <end position="445"/>
    </location>
</feature>
<dbReference type="GO" id="GO:0055088">
    <property type="term" value="P:lipid homeostasis"/>
    <property type="evidence" value="ECO:0007669"/>
    <property type="project" value="TreeGrafter"/>
</dbReference>
<organism evidence="9 10">
    <name type="scientific">Raphidocelis subcapitata</name>
    <dbReference type="NCBI Taxonomy" id="307507"/>
    <lineage>
        <taxon>Eukaryota</taxon>
        <taxon>Viridiplantae</taxon>
        <taxon>Chlorophyta</taxon>
        <taxon>core chlorophytes</taxon>
        <taxon>Chlorophyceae</taxon>
        <taxon>CS clade</taxon>
        <taxon>Sphaeropleales</taxon>
        <taxon>Selenastraceae</taxon>
        <taxon>Raphidocelis</taxon>
    </lineage>
</organism>
<dbReference type="Gene3D" id="1.20.140.10">
    <property type="entry name" value="Butyryl-CoA Dehydrogenase, subunit A, domain 3"/>
    <property type="match status" value="2"/>
</dbReference>
<dbReference type="InterPro" id="IPR012258">
    <property type="entry name" value="Acyl-CoA_oxidase"/>
</dbReference>
<dbReference type="SUPFAM" id="SSF47203">
    <property type="entry name" value="Acyl-CoA dehydrogenase C-terminal domain-like"/>
    <property type="match status" value="2"/>
</dbReference>
<dbReference type="GO" id="GO:0005504">
    <property type="term" value="F:fatty acid binding"/>
    <property type="evidence" value="ECO:0007669"/>
    <property type="project" value="TreeGrafter"/>
</dbReference>
<dbReference type="EMBL" id="BDRX01000117">
    <property type="protein sequence ID" value="GBF98145.1"/>
    <property type="molecule type" value="Genomic_DNA"/>
</dbReference>
<evidence type="ECO:0000256" key="1">
    <source>
        <dbReference type="ARBA" id="ARBA00001974"/>
    </source>
</evidence>
<dbReference type="Pfam" id="PF01756">
    <property type="entry name" value="ACOX"/>
    <property type="match status" value="1"/>
</dbReference>
<dbReference type="InterPro" id="IPR055060">
    <property type="entry name" value="ACOX_C_alpha1"/>
</dbReference>
<dbReference type="InterPro" id="IPR036250">
    <property type="entry name" value="AcylCo_DH-like_C"/>
</dbReference>
<dbReference type="GO" id="GO:0033540">
    <property type="term" value="P:fatty acid beta-oxidation using acyl-CoA oxidase"/>
    <property type="evidence" value="ECO:0007669"/>
    <property type="project" value="TreeGrafter"/>
</dbReference>
<evidence type="ECO:0000313" key="9">
    <source>
        <dbReference type="EMBL" id="GBF98145.1"/>
    </source>
</evidence>
<evidence type="ECO:0000256" key="3">
    <source>
        <dbReference type="ARBA" id="ARBA00022630"/>
    </source>
</evidence>
<evidence type="ECO:0000256" key="6">
    <source>
        <dbReference type="SAM" id="MobiDB-lite"/>
    </source>
</evidence>
<keyword evidence="3" id="KW-0285">Flavoprotein</keyword>
<accession>A0A2V0PM63</accession>
<comment type="cofactor">
    <cofactor evidence="1">
        <name>FAD</name>
        <dbReference type="ChEBI" id="CHEBI:57692"/>
    </cofactor>
</comment>
<dbReference type="InterPro" id="IPR002655">
    <property type="entry name" value="Acyl-CoA_oxidase_C"/>
</dbReference>
<feature type="compositionally biased region" description="Basic and acidic residues" evidence="6">
    <location>
        <begin position="54"/>
        <end position="63"/>
    </location>
</feature>
<keyword evidence="10" id="KW-1185">Reference proteome</keyword>
<keyword evidence="5" id="KW-0560">Oxidoreductase</keyword>
<sequence length="468" mass="48061">MLLSTPGATGMRRPHAARRPAAALRPHALRTAAARRRPHVLAASSEQPEARTIAPEEKQKDGDAAAAANGNGSAAAAAAEAAVVGASASGNDAKSTWDPAAWTVPDPSTLPPLEFKPLSGGELAWARLKMAFALPWRRFKKGSVLTFKVVVLCCAIKPLCAWNAETCATTSRERCGGQASGRGRGGGRRGYLSVNRFGSLIGFAHAGMTAEGDNRVLMQKVSKELLSMMTQPALAARLASAETAATHLASRFASPAPGAAAAAAAAAASAGGPGAAGGAAAAAVLAAGGLADPFCLDTLRKLLLVREARTLKGLALAMRQAPHGGSFDEWMKHQSDAVQGAAKAYAEREVLDACLRVLDGTGPGPSGVAVTPAIVEALAPVVALFALSCVEADLAWFVSMEVVPPRVARLVAPQARRLVASLAPRAPRLAASFGIPDHLVAAPIAGDWVFYNKHDNQGELVGEAFGAR</sequence>
<name>A0A2V0PM63_9CHLO</name>
<dbReference type="PANTHER" id="PTHR10909:SF382">
    <property type="entry name" value="ACYL-COENZYME A OXIDASE"/>
    <property type="match status" value="1"/>
</dbReference>
<dbReference type="GO" id="GO:0003997">
    <property type="term" value="F:acyl-CoA oxidase activity"/>
    <property type="evidence" value="ECO:0007669"/>
    <property type="project" value="InterPro"/>
</dbReference>
<dbReference type="PANTHER" id="PTHR10909">
    <property type="entry name" value="ELECTRON TRANSPORT OXIDOREDUCTASE"/>
    <property type="match status" value="1"/>
</dbReference>
<dbReference type="InParanoid" id="A0A2V0PM63"/>
<comment type="similarity">
    <text evidence="2">Belongs to the acyl-CoA oxidase family.</text>
</comment>
<dbReference type="STRING" id="307507.A0A2V0PM63"/>
<reference evidence="9 10" key="1">
    <citation type="journal article" date="2018" name="Sci. Rep.">
        <title>Raphidocelis subcapitata (=Pseudokirchneriella subcapitata) provides an insight into genome evolution and environmental adaptations in the Sphaeropleales.</title>
        <authorList>
            <person name="Suzuki S."/>
            <person name="Yamaguchi H."/>
            <person name="Nakajima N."/>
            <person name="Kawachi M."/>
        </authorList>
    </citation>
    <scope>NUCLEOTIDE SEQUENCE [LARGE SCALE GENOMIC DNA]</scope>
    <source>
        <strain evidence="9 10">NIES-35</strain>
    </source>
</reference>
<dbReference type="Proteomes" id="UP000247498">
    <property type="component" value="Unassembled WGS sequence"/>
</dbReference>